<keyword evidence="5" id="KW-1015">Disulfide bond</keyword>
<evidence type="ECO:0000256" key="3">
    <source>
        <dbReference type="ARBA" id="ARBA00022801"/>
    </source>
</evidence>
<accession>A0AAE0EBH3</accession>
<dbReference type="Pfam" id="PF00112">
    <property type="entry name" value="Peptidase_C1"/>
    <property type="match status" value="1"/>
</dbReference>
<comment type="caution">
    <text evidence="7">The sequence shown here is derived from an EMBL/GenBank/DDBJ whole genome shotgun (WGS) entry which is preliminary data.</text>
</comment>
<dbReference type="GO" id="GO:0008234">
    <property type="term" value="F:cysteine-type peptidase activity"/>
    <property type="evidence" value="ECO:0007669"/>
    <property type="project" value="UniProtKB-KW"/>
</dbReference>
<evidence type="ECO:0000256" key="2">
    <source>
        <dbReference type="ARBA" id="ARBA00022670"/>
    </source>
</evidence>
<proteinExistence type="inferred from homology"/>
<gene>
    <name evidence="7" type="ORF">Dsin_008792</name>
</gene>
<dbReference type="InterPro" id="IPR039417">
    <property type="entry name" value="Peptidase_C1A_papain-like"/>
</dbReference>
<dbReference type="SUPFAM" id="SSF54001">
    <property type="entry name" value="Cysteine proteinases"/>
    <property type="match status" value="1"/>
</dbReference>
<dbReference type="InterPro" id="IPR013128">
    <property type="entry name" value="Peptidase_C1A"/>
</dbReference>
<evidence type="ECO:0000256" key="1">
    <source>
        <dbReference type="ARBA" id="ARBA00008455"/>
    </source>
</evidence>
<keyword evidence="8" id="KW-1185">Reference proteome</keyword>
<evidence type="ECO:0000313" key="8">
    <source>
        <dbReference type="Proteomes" id="UP001281410"/>
    </source>
</evidence>
<dbReference type="AlphaFoldDB" id="A0AAE0EBH3"/>
<dbReference type="EMBL" id="JANJYJ010000003">
    <property type="protein sequence ID" value="KAK3221767.1"/>
    <property type="molecule type" value="Genomic_DNA"/>
</dbReference>
<dbReference type="PANTHER" id="PTHR12411">
    <property type="entry name" value="CYSTEINE PROTEASE FAMILY C1-RELATED"/>
    <property type="match status" value="1"/>
</dbReference>
<dbReference type="InterPro" id="IPR025661">
    <property type="entry name" value="Pept_asp_AS"/>
</dbReference>
<evidence type="ECO:0000256" key="5">
    <source>
        <dbReference type="ARBA" id="ARBA00023157"/>
    </source>
</evidence>
<name>A0AAE0EBH3_9ROSI</name>
<dbReference type="Gene3D" id="3.90.70.10">
    <property type="entry name" value="Cysteine proteinases"/>
    <property type="match status" value="1"/>
</dbReference>
<keyword evidence="2" id="KW-0645">Protease</keyword>
<comment type="similarity">
    <text evidence="1">Belongs to the peptidase C1 family.</text>
</comment>
<protein>
    <recommendedName>
        <fullName evidence="6">Peptidase C1A papain C-terminal domain-containing protein</fullName>
    </recommendedName>
</protein>
<dbReference type="PROSITE" id="PS00640">
    <property type="entry name" value="THIOL_PROTEASE_ASN"/>
    <property type="match status" value="1"/>
</dbReference>
<organism evidence="7 8">
    <name type="scientific">Dipteronia sinensis</name>
    <dbReference type="NCBI Taxonomy" id="43782"/>
    <lineage>
        <taxon>Eukaryota</taxon>
        <taxon>Viridiplantae</taxon>
        <taxon>Streptophyta</taxon>
        <taxon>Embryophyta</taxon>
        <taxon>Tracheophyta</taxon>
        <taxon>Spermatophyta</taxon>
        <taxon>Magnoliopsida</taxon>
        <taxon>eudicotyledons</taxon>
        <taxon>Gunneridae</taxon>
        <taxon>Pentapetalae</taxon>
        <taxon>rosids</taxon>
        <taxon>malvids</taxon>
        <taxon>Sapindales</taxon>
        <taxon>Sapindaceae</taxon>
        <taxon>Hippocastanoideae</taxon>
        <taxon>Acereae</taxon>
        <taxon>Dipteronia</taxon>
    </lineage>
</organism>
<evidence type="ECO:0000256" key="4">
    <source>
        <dbReference type="ARBA" id="ARBA00022807"/>
    </source>
</evidence>
<feature type="domain" description="Peptidase C1A papain C-terminal" evidence="6">
    <location>
        <begin position="4"/>
        <end position="148"/>
    </location>
</feature>
<dbReference type="InterPro" id="IPR000668">
    <property type="entry name" value="Peptidase_C1A_C"/>
</dbReference>
<dbReference type="SMART" id="SM00645">
    <property type="entry name" value="Pept_C1"/>
    <property type="match status" value="1"/>
</dbReference>
<keyword evidence="4" id="KW-0788">Thiol protease</keyword>
<dbReference type="InterPro" id="IPR038765">
    <property type="entry name" value="Papain-like_cys_pep_sf"/>
</dbReference>
<dbReference type="Proteomes" id="UP001281410">
    <property type="component" value="Unassembled WGS sequence"/>
</dbReference>
<reference evidence="7" key="1">
    <citation type="journal article" date="2023" name="Plant J.">
        <title>Genome sequences and population genomics provide insights into the demographic history, inbreeding, and mutation load of two 'living fossil' tree species of Dipteronia.</title>
        <authorList>
            <person name="Feng Y."/>
            <person name="Comes H.P."/>
            <person name="Chen J."/>
            <person name="Zhu S."/>
            <person name="Lu R."/>
            <person name="Zhang X."/>
            <person name="Li P."/>
            <person name="Qiu J."/>
            <person name="Olsen K.M."/>
            <person name="Qiu Y."/>
        </authorList>
    </citation>
    <scope>NUCLEOTIDE SEQUENCE</scope>
    <source>
        <strain evidence="7">NBL</strain>
    </source>
</reference>
<keyword evidence="3" id="KW-0378">Hydrolase</keyword>
<evidence type="ECO:0000313" key="7">
    <source>
        <dbReference type="EMBL" id="KAK3221767.1"/>
    </source>
</evidence>
<dbReference type="CDD" id="cd02248">
    <property type="entry name" value="Peptidase_C1A"/>
    <property type="match status" value="1"/>
</dbReference>
<dbReference type="GO" id="GO:0006508">
    <property type="term" value="P:proteolysis"/>
    <property type="evidence" value="ECO:0007669"/>
    <property type="project" value="UniProtKB-KW"/>
</dbReference>
<sequence>MEVSRTTPSNSSPQTVASTPIKTILTSASTALKNAKVVSIDGYEDVSPFYEMSLKKAVSHQPVSVAIEASGRAFQLYHRGVFSGECGTSLDHGGVSVGYGTENGMDYWLVRNSWGTNWGDYGYMKLQRNVLESYTGKCGITMEASYPVKTSQNPAKINQEEEKIMISSA</sequence>
<evidence type="ECO:0000259" key="6">
    <source>
        <dbReference type="SMART" id="SM00645"/>
    </source>
</evidence>